<dbReference type="EMBL" id="JAYFUH010000249">
    <property type="protein sequence ID" value="MEA5668692.1"/>
    <property type="molecule type" value="Genomic_DNA"/>
</dbReference>
<comment type="caution">
    <text evidence="1">The sequence shown here is derived from an EMBL/GenBank/DDBJ whole genome shotgun (WGS) entry which is preliminary data.</text>
</comment>
<organism evidence="1 2">
    <name type="scientific">Stenotrophomonas capsici</name>
    <dbReference type="NCBI Taxonomy" id="3110230"/>
    <lineage>
        <taxon>Bacteria</taxon>
        <taxon>Pseudomonadati</taxon>
        <taxon>Pseudomonadota</taxon>
        <taxon>Gammaproteobacteria</taxon>
        <taxon>Lysobacterales</taxon>
        <taxon>Lysobacteraceae</taxon>
        <taxon>Stenotrophomonas</taxon>
    </lineage>
</organism>
<accession>A0ABU5V5R6</accession>
<evidence type="ECO:0008006" key="3">
    <source>
        <dbReference type="Google" id="ProtNLM"/>
    </source>
</evidence>
<sequence length="207" mass="22586">MQRNPLFVALGAVVLLTSGCTARVEDSRSADAFMQALASHCGQAFAGRVTVNEPASSVPDPFEGKPPVLHVAECTHGGQAVRLPLHVGDDHSRTWMFTRVAQGLRLRHYQWRADGSPDEVSDFGGLSLPSGSARRQAFAVDAPSIAMFRRIGLPASLENHWTVDVQPGQRFSYQLSRPDGRVFRVEFDLRRPVALPPPPWGLPAQAP</sequence>
<evidence type="ECO:0000313" key="1">
    <source>
        <dbReference type="EMBL" id="MEA5668692.1"/>
    </source>
</evidence>
<dbReference type="PROSITE" id="PS51257">
    <property type="entry name" value="PROKAR_LIPOPROTEIN"/>
    <property type="match status" value="1"/>
</dbReference>
<keyword evidence="2" id="KW-1185">Reference proteome</keyword>
<dbReference type="Proteomes" id="UP001301653">
    <property type="component" value="Unassembled WGS sequence"/>
</dbReference>
<reference evidence="1 2" key="1">
    <citation type="submission" date="2023-12" db="EMBL/GenBank/DDBJ databases">
        <title>Stenotrophomonas guangdongensis sp. nov., isolated from wilted pepper plants (Capsicum annuum).</title>
        <authorList>
            <person name="Qiu M."/>
            <person name="Li Y."/>
            <person name="Liu Q."/>
            <person name="Zhang X."/>
            <person name="Huang Y."/>
            <person name="Guo R."/>
            <person name="Hu M."/>
            <person name="Zhou J."/>
            <person name="Zhou X."/>
        </authorList>
    </citation>
    <scope>NUCLEOTIDE SEQUENCE [LARGE SCALE GENOMIC DNA]</scope>
    <source>
        <strain evidence="1 2">MH1</strain>
    </source>
</reference>
<evidence type="ECO:0000313" key="2">
    <source>
        <dbReference type="Proteomes" id="UP001301653"/>
    </source>
</evidence>
<name>A0ABU5V5R6_9GAMM</name>
<gene>
    <name evidence="1" type="ORF">VA603_14185</name>
</gene>
<protein>
    <recommendedName>
        <fullName evidence="3">Lipoprotein</fullName>
    </recommendedName>
</protein>
<proteinExistence type="predicted"/>
<dbReference type="RefSeq" id="WP_323439241.1">
    <property type="nucleotide sequence ID" value="NZ_JAYFUH010000249.1"/>
</dbReference>